<dbReference type="Proteomes" id="UP001150266">
    <property type="component" value="Unassembled WGS sequence"/>
</dbReference>
<feature type="region of interest" description="Disordered" evidence="1">
    <location>
        <begin position="1"/>
        <end position="20"/>
    </location>
</feature>
<organism evidence="3 4">
    <name type="scientific">Lentinula aciculospora</name>
    <dbReference type="NCBI Taxonomy" id="153920"/>
    <lineage>
        <taxon>Eukaryota</taxon>
        <taxon>Fungi</taxon>
        <taxon>Dikarya</taxon>
        <taxon>Basidiomycota</taxon>
        <taxon>Agaricomycotina</taxon>
        <taxon>Agaricomycetes</taxon>
        <taxon>Agaricomycetidae</taxon>
        <taxon>Agaricales</taxon>
        <taxon>Marasmiineae</taxon>
        <taxon>Omphalotaceae</taxon>
        <taxon>Lentinula</taxon>
    </lineage>
</organism>
<evidence type="ECO:0000313" key="4">
    <source>
        <dbReference type="Proteomes" id="UP001150266"/>
    </source>
</evidence>
<dbReference type="AlphaFoldDB" id="A0A9W9A3G8"/>
<sequence length="151" mass="16525">MSATSRNPIGNSNPSKMAPRTGRSTVVAIAFLACGFGGFFFGMKIRDEKRRQSGNLHQYEHVLFNRPGEFRLNEAQAVESDSSSLTSSFASNSTSRAPKLPVKTHEAQHHARTPGWSTSTDGVPHSHHIHQPAPQRERGDGTGNVYTKKVV</sequence>
<dbReference type="EMBL" id="JAOTPV010000018">
    <property type="protein sequence ID" value="KAJ4473040.1"/>
    <property type="molecule type" value="Genomic_DNA"/>
</dbReference>
<gene>
    <name evidence="3" type="ORF">J3R30DRAFT_756504</name>
</gene>
<accession>A0A9W9A3G8</accession>
<protein>
    <submittedName>
        <fullName evidence="3">Uncharacterized protein</fullName>
    </submittedName>
</protein>
<proteinExistence type="predicted"/>
<evidence type="ECO:0000256" key="2">
    <source>
        <dbReference type="SAM" id="Phobius"/>
    </source>
</evidence>
<reference evidence="3" key="1">
    <citation type="submission" date="2022-08" db="EMBL/GenBank/DDBJ databases">
        <title>A Global Phylogenomic Analysis of the Shiitake Genus Lentinula.</title>
        <authorList>
            <consortium name="DOE Joint Genome Institute"/>
            <person name="Sierra-Patev S."/>
            <person name="Min B."/>
            <person name="Naranjo-Ortiz M."/>
            <person name="Looney B."/>
            <person name="Konkel Z."/>
            <person name="Slot J.C."/>
            <person name="Sakamoto Y."/>
            <person name="Steenwyk J.L."/>
            <person name="Rokas A."/>
            <person name="Carro J."/>
            <person name="Camarero S."/>
            <person name="Ferreira P."/>
            <person name="Molpeceres G."/>
            <person name="Ruiz-Duenas F.J."/>
            <person name="Serrano A."/>
            <person name="Henrissat B."/>
            <person name="Drula E."/>
            <person name="Hughes K.W."/>
            <person name="Mata J.L."/>
            <person name="Ishikawa N.K."/>
            <person name="Vargas-Isla R."/>
            <person name="Ushijima S."/>
            <person name="Smith C.A."/>
            <person name="Ahrendt S."/>
            <person name="Andreopoulos W."/>
            <person name="He G."/>
            <person name="Labutti K."/>
            <person name="Lipzen A."/>
            <person name="Ng V."/>
            <person name="Riley R."/>
            <person name="Sandor L."/>
            <person name="Barry K."/>
            <person name="Martinez A.T."/>
            <person name="Xiao Y."/>
            <person name="Gibbons J.G."/>
            <person name="Terashima K."/>
            <person name="Grigoriev I.V."/>
            <person name="Hibbett D.S."/>
        </authorList>
    </citation>
    <scope>NUCLEOTIDE SEQUENCE</scope>
    <source>
        <strain evidence="3">JLM2183</strain>
    </source>
</reference>
<comment type="caution">
    <text evidence="3">The sequence shown here is derived from an EMBL/GenBank/DDBJ whole genome shotgun (WGS) entry which is preliminary data.</text>
</comment>
<feature type="compositionally biased region" description="Low complexity" evidence="1">
    <location>
        <begin position="80"/>
        <end position="95"/>
    </location>
</feature>
<keyword evidence="2" id="KW-0472">Membrane</keyword>
<name>A0A9W9A3G8_9AGAR</name>
<keyword evidence="4" id="KW-1185">Reference proteome</keyword>
<keyword evidence="2" id="KW-1133">Transmembrane helix</keyword>
<dbReference type="OrthoDB" id="2850836at2759"/>
<keyword evidence="2" id="KW-0812">Transmembrane</keyword>
<feature type="region of interest" description="Disordered" evidence="1">
    <location>
        <begin position="76"/>
        <end position="151"/>
    </location>
</feature>
<feature type="transmembrane region" description="Helical" evidence="2">
    <location>
        <begin position="24"/>
        <end position="43"/>
    </location>
</feature>
<dbReference type="PROSITE" id="PS51257">
    <property type="entry name" value="PROKAR_LIPOPROTEIN"/>
    <property type="match status" value="1"/>
</dbReference>
<evidence type="ECO:0000313" key="3">
    <source>
        <dbReference type="EMBL" id="KAJ4473040.1"/>
    </source>
</evidence>
<evidence type="ECO:0000256" key="1">
    <source>
        <dbReference type="SAM" id="MobiDB-lite"/>
    </source>
</evidence>
<feature type="compositionally biased region" description="Polar residues" evidence="1">
    <location>
        <begin position="1"/>
        <end position="15"/>
    </location>
</feature>